<dbReference type="Proteomes" id="UP000799438">
    <property type="component" value="Unassembled WGS sequence"/>
</dbReference>
<accession>A0A6A6BB88</accession>
<proteinExistence type="predicted"/>
<dbReference type="EMBL" id="ML995489">
    <property type="protein sequence ID" value="KAF2140524.1"/>
    <property type="molecule type" value="Genomic_DNA"/>
</dbReference>
<reference evidence="2" key="1">
    <citation type="journal article" date="2020" name="Stud. Mycol.">
        <title>101 Dothideomycetes genomes: a test case for predicting lifestyles and emergence of pathogens.</title>
        <authorList>
            <person name="Haridas S."/>
            <person name="Albert R."/>
            <person name="Binder M."/>
            <person name="Bloem J."/>
            <person name="Labutti K."/>
            <person name="Salamov A."/>
            <person name="Andreopoulos B."/>
            <person name="Baker S."/>
            <person name="Barry K."/>
            <person name="Bills G."/>
            <person name="Bluhm B."/>
            <person name="Cannon C."/>
            <person name="Castanera R."/>
            <person name="Culley D."/>
            <person name="Daum C."/>
            <person name="Ezra D."/>
            <person name="Gonzalez J."/>
            <person name="Henrissat B."/>
            <person name="Kuo A."/>
            <person name="Liang C."/>
            <person name="Lipzen A."/>
            <person name="Lutzoni F."/>
            <person name="Magnuson J."/>
            <person name="Mondo S."/>
            <person name="Nolan M."/>
            <person name="Ohm R."/>
            <person name="Pangilinan J."/>
            <person name="Park H.-J."/>
            <person name="Ramirez L."/>
            <person name="Alfaro M."/>
            <person name="Sun H."/>
            <person name="Tritt A."/>
            <person name="Yoshinaga Y."/>
            <person name="Zwiers L.-H."/>
            <person name="Turgeon B."/>
            <person name="Goodwin S."/>
            <person name="Spatafora J."/>
            <person name="Crous P."/>
            <person name="Grigoriev I."/>
        </authorList>
    </citation>
    <scope>NUCLEOTIDE SEQUENCE</scope>
    <source>
        <strain evidence="2">CBS 121167</strain>
    </source>
</reference>
<name>A0A6A6BB88_9PEZI</name>
<organism evidence="2 3">
    <name type="scientific">Aplosporella prunicola CBS 121167</name>
    <dbReference type="NCBI Taxonomy" id="1176127"/>
    <lineage>
        <taxon>Eukaryota</taxon>
        <taxon>Fungi</taxon>
        <taxon>Dikarya</taxon>
        <taxon>Ascomycota</taxon>
        <taxon>Pezizomycotina</taxon>
        <taxon>Dothideomycetes</taxon>
        <taxon>Dothideomycetes incertae sedis</taxon>
        <taxon>Botryosphaeriales</taxon>
        <taxon>Aplosporellaceae</taxon>
        <taxon>Aplosporella</taxon>
    </lineage>
</organism>
<evidence type="ECO:0000313" key="3">
    <source>
        <dbReference type="Proteomes" id="UP000799438"/>
    </source>
</evidence>
<keyword evidence="1" id="KW-0812">Transmembrane</keyword>
<dbReference type="RefSeq" id="XP_033396237.1">
    <property type="nucleotide sequence ID" value="XM_033542206.1"/>
</dbReference>
<sequence length="345" mass="39872">MPPLFRPARRRSRIRIALYALVVLLIIGFLTNLRRTGVDDANSLSDDLYDSTAAQHATGEPSRRGEKAFIIASQTGDDVDWYYRYFPDWKKYKYLVDNPKAKLTVKKNKGRESMVYLTYIIDHYEDLPDYMLFLHPKRFQWHNDDPDYDGLPVLRKFQLPYLAREGYVNLRCAWVLGCPSEIRPFGEDAIAQQQAQQQSHAGHYYLKAFKEIFGDDVEVPSQVGVSCCAQFALTREKVTELGKDVFVKLRQWLEKTELPDDISGRVLEYSWHILFGKPPVHCPNASECYCNVFGLCDSQCHEEGMCKDITGYDRYVLPPFATMPQGWPYVGWDGQPRERVVEVDA</sequence>
<keyword evidence="1" id="KW-1133">Transmembrane helix</keyword>
<evidence type="ECO:0000256" key="1">
    <source>
        <dbReference type="SAM" id="Phobius"/>
    </source>
</evidence>
<feature type="transmembrane region" description="Helical" evidence="1">
    <location>
        <begin position="16"/>
        <end position="33"/>
    </location>
</feature>
<dbReference type="Pfam" id="PF11913">
    <property type="entry name" value="DUF3431"/>
    <property type="match status" value="1"/>
</dbReference>
<dbReference type="GeneID" id="54299703"/>
<gene>
    <name evidence="2" type="ORF">K452DRAFT_299272</name>
</gene>
<dbReference type="OrthoDB" id="426718at2759"/>
<dbReference type="InterPro" id="IPR021838">
    <property type="entry name" value="DUF3431"/>
</dbReference>
<protein>
    <submittedName>
        <fullName evidence="2">Uncharacterized protein</fullName>
    </submittedName>
</protein>
<dbReference type="AlphaFoldDB" id="A0A6A6BB88"/>
<keyword evidence="3" id="KW-1185">Reference proteome</keyword>
<dbReference type="PANTHER" id="PTHR37490">
    <property type="entry name" value="EXPRESSED PROTEIN"/>
    <property type="match status" value="1"/>
</dbReference>
<keyword evidence="1" id="KW-0472">Membrane</keyword>
<evidence type="ECO:0000313" key="2">
    <source>
        <dbReference type="EMBL" id="KAF2140524.1"/>
    </source>
</evidence>
<dbReference type="PANTHER" id="PTHR37490:SF3">
    <property type="entry name" value="DUF3431 DOMAIN CONTAINING PROTEIN"/>
    <property type="match status" value="1"/>
</dbReference>